<keyword evidence="2" id="KW-1133">Transmembrane helix</keyword>
<name>A0A6A6TVL6_9PEZI</name>
<evidence type="ECO:0000313" key="4">
    <source>
        <dbReference type="Proteomes" id="UP000799302"/>
    </source>
</evidence>
<reference evidence="3" key="1">
    <citation type="journal article" date="2020" name="Stud. Mycol.">
        <title>101 Dothideomycetes genomes: a test case for predicting lifestyles and emergence of pathogens.</title>
        <authorList>
            <person name="Haridas S."/>
            <person name="Albert R."/>
            <person name="Binder M."/>
            <person name="Bloem J."/>
            <person name="Labutti K."/>
            <person name="Salamov A."/>
            <person name="Andreopoulos B."/>
            <person name="Baker S."/>
            <person name="Barry K."/>
            <person name="Bills G."/>
            <person name="Bluhm B."/>
            <person name="Cannon C."/>
            <person name="Castanera R."/>
            <person name="Culley D."/>
            <person name="Daum C."/>
            <person name="Ezra D."/>
            <person name="Gonzalez J."/>
            <person name="Henrissat B."/>
            <person name="Kuo A."/>
            <person name="Liang C."/>
            <person name="Lipzen A."/>
            <person name="Lutzoni F."/>
            <person name="Magnuson J."/>
            <person name="Mondo S."/>
            <person name="Nolan M."/>
            <person name="Ohm R."/>
            <person name="Pangilinan J."/>
            <person name="Park H.-J."/>
            <person name="Ramirez L."/>
            <person name="Alfaro M."/>
            <person name="Sun H."/>
            <person name="Tritt A."/>
            <person name="Yoshinaga Y."/>
            <person name="Zwiers L.-H."/>
            <person name="Turgeon B."/>
            <person name="Goodwin S."/>
            <person name="Spatafora J."/>
            <person name="Crous P."/>
            <person name="Grigoriev I."/>
        </authorList>
    </citation>
    <scope>NUCLEOTIDE SEQUENCE</scope>
    <source>
        <strain evidence="3">CBS 115976</strain>
    </source>
</reference>
<keyword evidence="4" id="KW-1185">Reference proteome</keyword>
<keyword evidence="2" id="KW-0812">Transmembrane</keyword>
<keyword evidence="2" id="KW-0472">Membrane</keyword>
<keyword evidence="1" id="KW-0175">Coiled coil</keyword>
<dbReference type="EMBL" id="MU004243">
    <property type="protein sequence ID" value="KAF2664129.1"/>
    <property type="molecule type" value="Genomic_DNA"/>
</dbReference>
<dbReference type="OrthoDB" id="5428055at2759"/>
<sequence length="570" mass="66473">MGFLKPKWPKIFSERRKLEGNVLSPHVTNREIIDPMENNFQRFFEERICSDIQPWRGSIFQEKFQNCKIPCVTCHVKSAWLHEKNICEPDGLSNPSINSVNEGKFSPIELKKRLSKLHVPYGRRTLVYIPNAGGCFCQAITDTAPAYQRPALKEALWNYYQDLDPFLKFNVQPTAGVANFHFHIALPYHRVRIYTPEEYEKRDERQQFVRKGKRSWTRLSPSHTWNDRSKYLEMQKAIFSLTVSGTDCFRWCAYCLNDEVPEIEEIENLDESVLSEDPIAAGGEHADADKSTNDPREYCLCIWEIRIDEVFQESSHSYFYLEQGVEKLLEEASHDTARLLLHHRAHMKEHFARRLYDRSNQLLPRLKELAKSTSKLLDDWKKFEAPNGSINLFDPDSFPEDLRPIIQNLLTKLQSTYELLEKLRDKVIDSENRCSNVLKSLRHDFDMEENETTRHTYNVATFSIWIISPLTLATSFYSMHDLIMPYPLNIWTFCATVLAVVILFLIFSSICVLFGVLKIYFLSMFSRKTQANDVKKAKKRANAGHSSTFSSCVDRLWRRNKGTPRKPMAP</sequence>
<dbReference type="Proteomes" id="UP000799302">
    <property type="component" value="Unassembled WGS sequence"/>
</dbReference>
<proteinExistence type="predicted"/>
<organism evidence="3 4">
    <name type="scientific">Microthyrium microscopicum</name>
    <dbReference type="NCBI Taxonomy" id="703497"/>
    <lineage>
        <taxon>Eukaryota</taxon>
        <taxon>Fungi</taxon>
        <taxon>Dikarya</taxon>
        <taxon>Ascomycota</taxon>
        <taxon>Pezizomycotina</taxon>
        <taxon>Dothideomycetes</taxon>
        <taxon>Dothideomycetes incertae sedis</taxon>
        <taxon>Microthyriales</taxon>
        <taxon>Microthyriaceae</taxon>
        <taxon>Microthyrium</taxon>
    </lineage>
</organism>
<evidence type="ECO:0000256" key="1">
    <source>
        <dbReference type="SAM" id="Coils"/>
    </source>
</evidence>
<dbReference type="AlphaFoldDB" id="A0A6A6TVL6"/>
<evidence type="ECO:0000256" key="2">
    <source>
        <dbReference type="SAM" id="Phobius"/>
    </source>
</evidence>
<feature type="coiled-coil region" evidence="1">
    <location>
        <begin position="406"/>
        <end position="433"/>
    </location>
</feature>
<gene>
    <name evidence="3" type="ORF">BT63DRAFT_101822</name>
</gene>
<accession>A0A6A6TVL6</accession>
<evidence type="ECO:0008006" key="5">
    <source>
        <dbReference type="Google" id="ProtNLM"/>
    </source>
</evidence>
<feature type="transmembrane region" description="Helical" evidence="2">
    <location>
        <begin position="490"/>
        <end position="517"/>
    </location>
</feature>
<protein>
    <recommendedName>
        <fullName evidence="5">Cora-domain-containing protein</fullName>
    </recommendedName>
</protein>
<evidence type="ECO:0000313" key="3">
    <source>
        <dbReference type="EMBL" id="KAF2664129.1"/>
    </source>
</evidence>